<evidence type="ECO:0000259" key="3">
    <source>
        <dbReference type="PROSITE" id="PS01031"/>
    </source>
</evidence>
<accession>U2EF94</accession>
<dbReference type="CDD" id="cd06471">
    <property type="entry name" value="ACD_LpsHSP_like"/>
    <property type="match status" value="1"/>
</dbReference>
<comment type="caution">
    <text evidence="4">The sequence shown here is derived from an EMBL/GenBank/DDBJ whole genome shotgun (WGS) entry which is preliminary data.</text>
</comment>
<dbReference type="STRING" id="1033810.HLPCO_000269"/>
<dbReference type="InterPro" id="IPR008978">
    <property type="entry name" value="HSP20-like_chaperone"/>
</dbReference>
<dbReference type="Proteomes" id="UP000005707">
    <property type="component" value="Unassembled WGS sequence"/>
</dbReference>
<evidence type="ECO:0000313" key="5">
    <source>
        <dbReference type="Proteomes" id="UP000005707"/>
    </source>
</evidence>
<gene>
    <name evidence="4" type="primary">hsp18</name>
    <name evidence="4" type="ORF">HLPCO_000269</name>
</gene>
<reference evidence="4 5" key="1">
    <citation type="journal article" date="2011" name="J. Bacteriol.">
        <title>Genome sequence of Haloplasma contractile, an unusual contractile bacterium from a deep-sea anoxic brine lake.</title>
        <authorList>
            <person name="Antunes A."/>
            <person name="Alam I."/>
            <person name="El Dorry H."/>
            <person name="Siam R."/>
            <person name="Robertson A."/>
            <person name="Bajic V.B."/>
            <person name="Stingl U."/>
        </authorList>
    </citation>
    <scope>NUCLEOTIDE SEQUENCE [LARGE SCALE GENOMIC DNA]</scope>
    <source>
        <strain evidence="4 5">SSD-17B</strain>
    </source>
</reference>
<feature type="domain" description="SHSP" evidence="3">
    <location>
        <begin position="26"/>
        <end position="137"/>
    </location>
</feature>
<dbReference type="Gene3D" id="2.60.40.790">
    <property type="match status" value="1"/>
</dbReference>
<evidence type="ECO:0000313" key="4">
    <source>
        <dbReference type="EMBL" id="ERJ13603.1"/>
    </source>
</evidence>
<dbReference type="InterPro" id="IPR002068">
    <property type="entry name" value="A-crystallin/Hsp20_dom"/>
</dbReference>
<dbReference type="Pfam" id="PF00011">
    <property type="entry name" value="HSP20"/>
    <property type="match status" value="1"/>
</dbReference>
<dbReference type="EMBL" id="AFNU02000001">
    <property type="protein sequence ID" value="ERJ13603.1"/>
    <property type="molecule type" value="Genomic_DNA"/>
</dbReference>
<comment type="similarity">
    <text evidence="1 2">Belongs to the small heat shock protein (HSP20) family.</text>
</comment>
<evidence type="ECO:0000256" key="1">
    <source>
        <dbReference type="PROSITE-ProRule" id="PRU00285"/>
    </source>
</evidence>
<dbReference type="eggNOG" id="COG0071">
    <property type="taxonomic scope" value="Bacteria"/>
</dbReference>
<sequence>MRNLKSNKKNDVYSFFNDFFSDNVFGNFNNNLMRVDIRELLKEYVIEAEVPGVKKDNISINIENDVLTINVKKNDDQVEESDSYIRRERRFGSMSRSFTIPDVVQDGIKAKFDHGVLTLRLPKATSEEGPKKNIEIE</sequence>
<dbReference type="PROSITE" id="PS01031">
    <property type="entry name" value="SHSP"/>
    <property type="match status" value="1"/>
</dbReference>
<dbReference type="PANTHER" id="PTHR11527">
    <property type="entry name" value="HEAT-SHOCK PROTEIN 20 FAMILY MEMBER"/>
    <property type="match status" value="1"/>
</dbReference>
<dbReference type="RefSeq" id="WP_008826293.1">
    <property type="nucleotide sequence ID" value="NZ_AFNU02000001.1"/>
</dbReference>
<proteinExistence type="inferred from homology"/>
<evidence type="ECO:0000256" key="2">
    <source>
        <dbReference type="RuleBase" id="RU003616"/>
    </source>
</evidence>
<dbReference type="InParanoid" id="U2EF94"/>
<dbReference type="InterPro" id="IPR031107">
    <property type="entry name" value="Small_HSP"/>
</dbReference>
<protein>
    <submittedName>
        <fullName evidence="4">18 kDa heat shock protein</fullName>
    </submittedName>
</protein>
<reference evidence="4 5" key="2">
    <citation type="journal article" date="2013" name="PLoS ONE">
        <title>INDIGO - INtegrated Data Warehouse of MIcrobial GenOmes with Examples from the Red Sea Extremophiles.</title>
        <authorList>
            <person name="Alam I."/>
            <person name="Antunes A."/>
            <person name="Kamau A.A."/>
            <person name="Ba Alawi W."/>
            <person name="Kalkatawi M."/>
            <person name="Stingl U."/>
            <person name="Bajic V.B."/>
        </authorList>
    </citation>
    <scope>NUCLEOTIDE SEQUENCE [LARGE SCALE GENOMIC DNA]</scope>
    <source>
        <strain evidence="4 5">SSD-17B</strain>
    </source>
</reference>
<keyword evidence="5" id="KW-1185">Reference proteome</keyword>
<dbReference type="OrthoDB" id="9811615at2"/>
<name>U2EF94_9MOLU</name>
<organism evidence="4 5">
    <name type="scientific">Haloplasma contractile SSD-17B</name>
    <dbReference type="NCBI Taxonomy" id="1033810"/>
    <lineage>
        <taxon>Bacteria</taxon>
        <taxon>Bacillati</taxon>
        <taxon>Mycoplasmatota</taxon>
        <taxon>Mollicutes</taxon>
        <taxon>Haloplasmatales</taxon>
        <taxon>Haloplasmataceae</taxon>
        <taxon>Haloplasma</taxon>
    </lineage>
</organism>
<dbReference type="SUPFAM" id="SSF49764">
    <property type="entry name" value="HSP20-like chaperones"/>
    <property type="match status" value="1"/>
</dbReference>
<dbReference type="AlphaFoldDB" id="U2EF94"/>
<keyword evidence="4" id="KW-0346">Stress response</keyword>